<comment type="catalytic activity">
    <reaction evidence="10">
        <text>L-seryl-[protein] + ATP = O-phospho-L-seryl-[protein] + ADP + H(+)</text>
        <dbReference type="Rhea" id="RHEA:17989"/>
        <dbReference type="Rhea" id="RHEA-COMP:9863"/>
        <dbReference type="Rhea" id="RHEA-COMP:11604"/>
        <dbReference type="ChEBI" id="CHEBI:15378"/>
        <dbReference type="ChEBI" id="CHEBI:29999"/>
        <dbReference type="ChEBI" id="CHEBI:30616"/>
        <dbReference type="ChEBI" id="CHEBI:83421"/>
        <dbReference type="ChEBI" id="CHEBI:456216"/>
        <dbReference type="EC" id="2.7.11.1"/>
    </reaction>
</comment>
<keyword evidence="4" id="KW-0723">Serine/threonine-protein kinase</keyword>
<dbReference type="PROSITE" id="PS00108">
    <property type="entry name" value="PROTEIN_KINASE_ST"/>
    <property type="match status" value="1"/>
</dbReference>
<accession>A0AA35YEP7</accession>
<evidence type="ECO:0000256" key="7">
    <source>
        <dbReference type="ARBA" id="ARBA00022777"/>
    </source>
</evidence>
<dbReference type="Pfam" id="PF00069">
    <property type="entry name" value="Pkinase"/>
    <property type="match status" value="1"/>
</dbReference>
<dbReference type="GO" id="GO:0005886">
    <property type="term" value="C:plasma membrane"/>
    <property type="evidence" value="ECO:0007669"/>
    <property type="project" value="UniProtKB-SubCell"/>
</dbReference>
<feature type="chain" id="PRO_5041380062" description="non-specific serine/threonine protein kinase" evidence="13">
    <location>
        <begin position="25"/>
        <end position="802"/>
    </location>
</feature>
<evidence type="ECO:0000256" key="4">
    <source>
        <dbReference type="ARBA" id="ARBA00022527"/>
    </source>
</evidence>
<keyword evidence="12" id="KW-1133">Transmembrane helix</keyword>
<dbReference type="FunFam" id="1.10.510.10:FF:000051">
    <property type="entry name" value="Receptor-like serine/threonine-protein kinase ALE2"/>
    <property type="match status" value="1"/>
</dbReference>
<dbReference type="InterPro" id="IPR000719">
    <property type="entry name" value="Prot_kinase_dom"/>
</dbReference>
<comment type="subcellular location">
    <subcellularLocation>
        <location evidence="1">Cell membrane</location>
    </subcellularLocation>
</comment>
<dbReference type="Gene3D" id="3.30.200.20">
    <property type="entry name" value="Phosphorylase Kinase, domain 1"/>
    <property type="match status" value="2"/>
</dbReference>
<dbReference type="SMART" id="SM00220">
    <property type="entry name" value="S_TKc"/>
    <property type="match status" value="2"/>
</dbReference>
<dbReference type="InterPro" id="IPR017441">
    <property type="entry name" value="Protein_kinase_ATP_BS"/>
</dbReference>
<dbReference type="InterPro" id="IPR011009">
    <property type="entry name" value="Kinase-like_dom_sf"/>
</dbReference>
<dbReference type="FunFam" id="3.30.200.20:FF:000039">
    <property type="entry name" value="receptor-like protein kinase FERONIA"/>
    <property type="match status" value="1"/>
</dbReference>
<feature type="binding site" evidence="11">
    <location>
        <position position="149"/>
    </location>
    <ligand>
        <name>ATP</name>
        <dbReference type="ChEBI" id="CHEBI:30616"/>
    </ligand>
</feature>
<evidence type="ECO:0000256" key="2">
    <source>
        <dbReference type="ARBA" id="ARBA00012513"/>
    </source>
</evidence>
<protein>
    <recommendedName>
        <fullName evidence="2">non-specific serine/threonine protein kinase</fullName>
        <ecNumber evidence="2">2.7.11.1</ecNumber>
    </recommendedName>
</protein>
<sequence length="802" mass="89894">MRMTLCKGYFSMLMHSLLFISTDSFTNSGFHPVDTIGKHDCSCFGNNHRWVDQQAKQVSTFGLCPSAVTGMILVMIILNIIVFKLSQLQETNDKKPPSFSQEHLCRRFPFTEMKLATNDFGEDMVIGKGGFGKVYKGVIDYGATRVAIKRMDSRSNQGATEFWNEIKMLSKFRHNHLVSLVGYCDEFNEMIIVYEYVSGGNLGERLHKVSEKIKNSPLSWVERLKICIGAARALDYLHTGTNSHHRIIHRDVKSSNILLDEYMEAKVSDLGVSKIGPLGQPFTHVSTDVKGSFGYFDPNYFMTRRLTRKSDVYSFGVVLLEVLCGRPAIDPTLVDNELGLVGWAMGFIKEGDLSHIIDQGLKGQIIPDCLKAFVGITEKCLKTRPKERPTMTEVVVELEAVLVMQEKANSFILESCSRYENEERGNLYLKSGKITFSKMFRSMFPVKTSATPVDRPEKKKGQSICLLPCTLSNKDQLQSKTTNSFHEVNFKGEGINSRLKVFTVAELKIATRNFSHDMIAGEGAFGKVFNGWVDHETFAPSKVASGMAVAVKKLNTDGYQGFEEWQAEVKILGRLNHPNLVHLVGYCCEDKDLFLIYEFLNKGSLENYILKKGSGLELSWSMRLKIMIGTARGLAFLHSTENQIIFRDLKSSNILLDQDFNAKICDFGLAIHGPTIGDTHIMTDVMGTHGYVAPEYVATGHLNGKNDVYAFGVVLLETLTGLRAIDKTRPNKEQNLVEWIRPKLHSKRKVKKIVDPSLGQDYPLKGAYECAVLVLKCTQAESIQRPSIEQVLQSLEGISGII</sequence>
<keyword evidence="7" id="KW-0418">Kinase</keyword>
<keyword evidence="8 11" id="KW-0067">ATP-binding</keyword>
<keyword evidence="13" id="KW-0732">Signal</keyword>
<evidence type="ECO:0000256" key="5">
    <source>
        <dbReference type="ARBA" id="ARBA00022679"/>
    </source>
</evidence>
<evidence type="ECO:0000256" key="13">
    <source>
        <dbReference type="SAM" id="SignalP"/>
    </source>
</evidence>
<name>A0AA35YEP7_LACSI</name>
<keyword evidence="3" id="KW-1003">Cell membrane</keyword>
<evidence type="ECO:0000256" key="1">
    <source>
        <dbReference type="ARBA" id="ARBA00004236"/>
    </source>
</evidence>
<evidence type="ECO:0000256" key="8">
    <source>
        <dbReference type="ARBA" id="ARBA00022840"/>
    </source>
</evidence>
<dbReference type="Gene3D" id="1.10.510.10">
    <property type="entry name" value="Transferase(Phosphotransferase) domain 1"/>
    <property type="match status" value="2"/>
</dbReference>
<dbReference type="FunFam" id="3.30.200.20:FF:000228">
    <property type="entry name" value="Serine/threonine-protein kinase BIK1"/>
    <property type="match status" value="1"/>
</dbReference>
<keyword evidence="12" id="KW-0812">Transmembrane</keyword>
<keyword evidence="12" id="KW-0472">Membrane</keyword>
<dbReference type="InterPro" id="IPR008271">
    <property type="entry name" value="Ser/Thr_kinase_AS"/>
</dbReference>
<evidence type="ECO:0000256" key="11">
    <source>
        <dbReference type="PROSITE-ProRule" id="PRU10141"/>
    </source>
</evidence>
<feature type="domain" description="Protein kinase" evidence="14">
    <location>
        <begin position="120"/>
        <end position="402"/>
    </location>
</feature>
<dbReference type="AlphaFoldDB" id="A0AA35YEP7"/>
<evidence type="ECO:0000256" key="9">
    <source>
        <dbReference type="ARBA" id="ARBA00047899"/>
    </source>
</evidence>
<evidence type="ECO:0000256" key="6">
    <source>
        <dbReference type="ARBA" id="ARBA00022741"/>
    </source>
</evidence>
<evidence type="ECO:0000259" key="14">
    <source>
        <dbReference type="PROSITE" id="PS50011"/>
    </source>
</evidence>
<comment type="catalytic activity">
    <reaction evidence="9">
        <text>L-threonyl-[protein] + ATP = O-phospho-L-threonyl-[protein] + ADP + H(+)</text>
        <dbReference type="Rhea" id="RHEA:46608"/>
        <dbReference type="Rhea" id="RHEA-COMP:11060"/>
        <dbReference type="Rhea" id="RHEA-COMP:11605"/>
        <dbReference type="ChEBI" id="CHEBI:15378"/>
        <dbReference type="ChEBI" id="CHEBI:30013"/>
        <dbReference type="ChEBI" id="CHEBI:30616"/>
        <dbReference type="ChEBI" id="CHEBI:61977"/>
        <dbReference type="ChEBI" id="CHEBI:456216"/>
        <dbReference type="EC" id="2.7.11.1"/>
    </reaction>
</comment>
<dbReference type="InterPro" id="IPR050823">
    <property type="entry name" value="Plant_Ser_Thr_Prot_Kinase"/>
</dbReference>
<evidence type="ECO:0000313" key="16">
    <source>
        <dbReference type="Proteomes" id="UP001177003"/>
    </source>
</evidence>
<dbReference type="EC" id="2.7.11.1" evidence="2"/>
<dbReference type="GO" id="GO:0005524">
    <property type="term" value="F:ATP binding"/>
    <property type="evidence" value="ECO:0007669"/>
    <property type="project" value="UniProtKB-UniRule"/>
</dbReference>
<dbReference type="Pfam" id="PF07714">
    <property type="entry name" value="PK_Tyr_Ser-Thr"/>
    <property type="match status" value="1"/>
</dbReference>
<evidence type="ECO:0000256" key="12">
    <source>
        <dbReference type="SAM" id="Phobius"/>
    </source>
</evidence>
<feature type="signal peptide" evidence="13">
    <location>
        <begin position="1"/>
        <end position="24"/>
    </location>
</feature>
<dbReference type="InterPro" id="IPR001245">
    <property type="entry name" value="Ser-Thr/Tyr_kinase_cat_dom"/>
</dbReference>
<dbReference type="GO" id="GO:0004674">
    <property type="term" value="F:protein serine/threonine kinase activity"/>
    <property type="evidence" value="ECO:0007669"/>
    <property type="project" value="UniProtKB-KW"/>
</dbReference>
<dbReference type="EMBL" id="OX465078">
    <property type="protein sequence ID" value="CAI9271398.1"/>
    <property type="molecule type" value="Genomic_DNA"/>
</dbReference>
<proteinExistence type="predicted"/>
<dbReference type="PROSITE" id="PS50011">
    <property type="entry name" value="PROTEIN_KINASE_DOM"/>
    <property type="match status" value="2"/>
</dbReference>
<evidence type="ECO:0000256" key="3">
    <source>
        <dbReference type="ARBA" id="ARBA00022475"/>
    </source>
</evidence>
<keyword evidence="6 11" id="KW-0547">Nucleotide-binding</keyword>
<dbReference type="Proteomes" id="UP001177003">
    <property type="component" value="Chromosome 2"/>
</dbReference>
<keyword evidence="16" id="KW-1185">Reference proteome</keyword>
<keyword evidence="5" id="KW-0808">Transferase</keyword>
<feature type="domain" description="Protein kinase" evidence="14">
    <location>
        <begin position="514"/>
        <end position="798"/>
    </location>
</feature>
<evidence type="ECO:0000256" key="10">
    <source>
        <dbReference type="ARBA" id="ARBA00048679"/>
    </source>
</evidence>
<dbReference type="SUPFAM" id="SSF56112">
    <property type="entry name" value="Protein kinase-like (PK-like)"/>
    <property type="match status" value="2"/>
</dbReference>
<evidence type="ECO:0000313" key="15">
    <source>
        <dbReference type="EMBL" id="CAI9271398.1"/>
    </source>
</evidence>
<dbReference type="PANTHER" id="PTHR45621">
    <property type="entry name" value="OS01G0588500 PROTEIN-RELATED"/>
    <property type="match status" value="1"/>
</dbReference>
<organism evidence="15 16">
    <name type="scientific">Lactuca saligna</name>
    <name type="common">Willowleaf lettuce</name>
    <dbReference type="NCBI Taxonomy" id="75948"/>
    <lineage>
        <taxon>Eukaryota</taxon>
        <taxon>Viridiplantae</taxon>
        <taxon>Streptophyta</taxon>
        <taxon>Embryophyta</taxon>
        <taxon>Tracheophyta</taxon>
        <taxon>Spermatophyta</taxon>
        <taxon>Magnoliopsida</taxon>
        <taxon>eudicotyledons</taxon>
        <taxon>Gunneridae</taxon>
        <taxon>Pentapetalae</taxon>
        <taxon>asterids</taxon>
        <taxon>campanulids</taxon>
        <taxon>Asterales</taxon>
        <taxon>Asteraceae</taxon>
        <taxon>Cichorioideae</taxon>
        <taxon>Cichorieae</taxon>
        <taxon>Lactucinae</taxon>
        <taxon>Lactuca</taxon>
    </lineage>
</organism>
<gene>
    <name evidence="15" type="ORF">LSALG_LOCUS11668</name>
</gene>
<dbReference type="CDD" id="cd14066">
    <property type="entry name" value="STKc_IRAK"/>
    <property type="match status" value="1"/>
</dbReference>
<dbReference type="PROSITE" id="PS00107">
    <property type="entry name" value="PROTEIN_KINASE_ATP"/>
    <property type="match status" value="1"/>
</dbReference>
<feature type="transmembrane region" description="Helical" evidence="12">
    <location>
        <begin position="58"/>
        <end position="83"/>
    </location>
</feature>
<dbReference type="FunFam" id="1.10.510.10:FF:000095">
    <property type="entry name" value="protein STRUBBELIG-RECEPTOR FAMILY 8"/>
    <property type="match status" value="1"/>
</dbReference>
<reference evidence="15" key="1">
    <citation type="submission" date="2023-04" db="EMBL/GenBank/DDBJ databases">
        <authorList>
            <person name="Vijverberg K."/>
            <person name="Xiong W."/>
            <person name="Schranz E."/>
        </authorList>
    </citation>
    <scope>NUCLEOTIDE SEQUENCE</scope>
</reference>